<sequence length="144" mass="16555">MNGFDTHGTLRARAHQGLTPSRPCVARGVALAIGIALSIATPLDAQASNQAIRYVKDLAEYQLTDKQELCHHEIVFRESSWNPRAKNGSHYGLYQGRSKSLKNASTVKQWWWYWHYVTHRYGVTEYDEPNYCKALHHLKTKGWQ</sequence>
<gene>
    <name evidence="1" type="ORF">UFOVP710_23</name>
</gene>
<proteinExistence type="predicted"/>
<evidence type="ECO:0008006" key="2">
    <source>
        <dbReference type="Google" id="ProtNLM"/>
    </source>
</evidence>
<protein>
    <recommendedName>
        <fullName evidence="2">Transglycosylase SLT domain-containing protein</fullName>
    </recommendedName>
</protein>
<reference evidence="1" key="1">
    <citation type="submission" date="2020-04" db="EMBL/GenBank/DDBJ databases">
        <authorList>
            <person name="Chiriac C."/>
            <person name="Salcher M."/>
            <person name="Ghai R."/>
            <person name="Kavagutti S V."/>
        </authorList>
    </citation>
    <scope>NUCLEOTIDE SEQUENCE</scope>
</reference>
<dbReference type="EMBL" id="LR796672">
    <property type="protein sequence ID" value="CAB4158788.1"/>
    <property type="molecule type" value="Genomic_DNA"/>
</dbReference>
<accession>A0A6J5NP73</accession>
<name>A0A6J5NP73_9CAUD</name>
<evidence type="ECO:0000313" key="1">
    <source>
        <dbReference type="EMBL" id="CAB4158788.1"/>
    </source>
</evidence>
<organism evidence="1">
    <name type="scientific">uncultured Caudovirales phage</name>
    <dbReference type="NCBI Taxonomy" id="2100421"/>
    <lineage>
        <taxon>Viruses</taxon>
        <taxon>Duplodnaviria</taxon>
        <taxon>Heunggongvirae</taxon>
        <taxon>Uroviricota</taxon>
        <taxon>Caudoviricetes</taxon>
        <taxon>Peduoviridae</taxon>
        <taxon>Maltschvirus</taxon>
        <taxon>Maltschvirus maltsch</taxon>
    </lineage>
</organism>